<dbReference type="CDD" id="cd06581">
    <property type="entry name" value="TM_PBP1_LivM_like"/>
    <property type="match status" value="1"/>
</dbReference>
<dbReference type="PANTHER" id="PTHR30482">
    <property type="entry name" value="HIGH-AFFINITY BRANCHED-CHAIN AMINO ACID TRANSPORT SYSTEM PERMEASE"/>
    <property type="match status" value="1"/>
</dbReference>
<keyword evidence="4 6" id="KW-1133">Transmembrane helix</keyword>
<sequence>MKIKKQGYNICFAVIVVILALMPVLLNAGVISSNSFILFLGKCIAFSIVAIGLDLIWGYTGILSLGHGLYFALGGYAMAMFLKLQATDGNITSFMQTGGMTKLPLMWKPFLSGYLSVILIIAIPAVLAATIGYFIFRNRIKGVYFSIISQALTWAAYSLFTGLQSYTGGNVGITEIKSIIGSIKGDANTGKMFILFYISLAILVLIYGISYFLTHSKFGKILIAIRDGENRTYFSGYCVSTYKNFIYVLSAIFAAVAGAIFVNFNGSITPTQMTISYSITMVIWVAVGGRGTLVGAVMGAFLINLCDYHFSSGVMVEAWQYILGTIFVVTILFFKGGLVGVIRDQLPILIRRVAHKER</sequence>
<keyword evidence="2" id="KW-1003">Cell membrane</keyword>
<gene>
    <name evidence="7" type="primary">urtC</name>
    <name evidence="7" type="ORF">NK125_07500</name>
</gene>
<keyword evidence="8" id="KW-1185">Reference proteome</keyword>
<keyword evidence="3 6" id="KW-0812">Transmembrane</keyword>
<evidence type="ECO:0000256" key="3">
    <source>
        <dbReference type="ARBA" id="ARBA00022692"/>
    </source>
</evidence>
<evidence type="ECO:0000256" key="2">
    <source>
        <dbReference type="ARBA" id="ARBA00022475"/>
    </source>
</evidence>
<evidence type="ECO:0000313" key="7">
    <source>
        <dbReference type="EMBL" id="MCP1102251.1"/>
    </source>
</evidence>
<dbReference type="EMBL" id="JAMZFW010000009">
    <property type="protein sequence ID" value="MCP1102251.1"/>
    <property type="molecule type" value="Genomic_DNA"/>
</dbReference>
<reference evidence="7 8" key="1">
    <citation type="journal article" date="2022" name="Genome Biol. Evol.">
        <title>Host diet, physiology and behaviors set the stage for Lachnospiraceae cladogenesis.</title>
        <authorList>
            <person name="Vera-Ponce De Leon A."/>
            <person name="Schneider M."/>
            <person name="Jahnes B.C."/>
            <person name="Sadowski V."/>
            <person name="Camuy-Velez L.A."/>
            <person name="Duan J."/>
            <person name="Sabree Z.L."/>
        </authorList>
    </citation>
    <scope>NUCLEOTIDE SEQUENCE [LARGE SCALE GENOMIC DNA]</scope>
    <source>
        <strain evidence="7 8">PAL113</strain>
    </source>
</reference>
<comment type="subcellular location">
    <subcellularLocation>
        <location evidence="1">Cell membrane</location>
        <topology evidence="1">Multi-pass membrane protein</topology>
    </subcellularLocation>
</comment>
<accession>A0ABT1E984</accession>
<dbReference type="Proteomes" id="UP001523566">
    <property type="component" value="Unassembled WGS sequence"/>
</dbReference>
<feature type="transmembrane region" description="Helical" evidence="6">
    <location>
        <begin position="36"/>
        <end position="57"/>
    </location>
</feature>
<dbReference type="InterPro" id="IPR001851">
    <property type="entry name" value="ABC_transp_permease"/>
</dbReference>
<evidence type="ECO:0000256" key="5">
    <source>
        <dbReference type="ARBA" id="ARBA00023136"/>
    </source>
</evidence>
<proteinExistence type="predicted"/>
<dbReference type="NCBIfam" id="TIGR03408">
    <property type="entry name" value="urea_trans_UrtC"/>
    <property type="match status" value="1"/>
</dbReference>
<dbReference type="RefSeq" id="WP_262066039.1">
    <property type="nucleotide sequence ID" value="NZ_JAMXOD010000009.1"/>
</dbReference>
<comment type="caution">
    <text evidence="7">The sequence shown here is derived from an EMBL/GenBank/DDBJ whole genome shotgun (WGS) entry which is preliminary data.</text>
</comment>
<feature type="transmembrane region" description="Helical" evidence="6">
    <location>
        <begin position="318"/>
        <end position="342"/>
    </location>
</feature>
<feature type="transmembrane region" description="Helical" evidence="6">
    <location>
        <begin position="245"/>
        <end position="264"/>
    </location>
</feature>
<dbReference type="Pfam" id="PF02653">
    <property type="entry name" value="BPD_transp_2"/>
    <property type="match status" value="1"/>
</dbReference>
<evidence type="ECO:0000313" key="8">
    <source>
        <dbReference type="Proteomes" id="UP001523566"/>
    </source>
</evidence>
<feature type="transmembrane region" description="Helical" evidence="6">
    <location>
        <begin position="7"/>
        <end position="30"/>
    </location>
</feature>
<keyword evidence="5 6" id="KW-0472">Membrane</keyword>
<name>A0ABT1E984_9FIRM</name>
<dbReference type="InterPro" id="IPR043428">
    <property type="entry name" value="LivM-like"/>
</dbReference>
<feature type="transmembrane region" description="Helical" evidence="6">
    <location>
        <begin position="276"/>
        <end position="303"/>
    </location>
</feature>
<evidence type="ECO:0000256" key="4">
    <source>
        <dbReference type="ARBA" id="ARBA00022989"/>
    </source>
</evidence>
<feature type="transmembrane region" description="Helical" evidence="6">
    <location>
        <begin position="69"/>
        <end position="86"/>
    </location>
</feature>
<dbReference type="InterPro" id="IPR017778">
    <property type="entry name" value="ABC_transptr_urea_perm_UrtC"/>
</dbReference>
<feature type="transmembrane region" description="Helical" evidence="6">
    <location>
        <begin position="192"/>
        <end position="213"/>
    </location>
</feature>
<evidence type="ECO:0000256" key="1">
    <source>
        <dbReference type="ARBA" id="ARBA00004651"/>
    </source>
</evidence>
<protein>
    <submittedName>
        <fullName evidence="7">Urea ABC transporter permease subunit UrtC</fullName>
    </submittedName>
</protein>
<organism evidence="7 8">
    <name type="scientific">Aequitasia blattaphilus</name>
    <dbReference type="NCBI Taxonomy" id="2949332"/>
    <lineage>
        <taxon>Bacteria</taxon>
        <taxon>Bacillati</taxon>
        <taxon>Bacillota</taxon>
        <taxon>Clostridia</taxon>
        <taxon>Lachnospirales</taxon>
        <taxon>Lachnospiraceae</taxon>
        <taxon>Aequitasia</taxon>
    </lineage>
</organism>
<evidence type="ECO:0000256" key="6">
    <source>
        <dbReference type="SAM" id="Phobius"/>
    </source>
</evidence>
<dbReference type="PANTHER" id="PTHR30482:SF4">
    <property type="entry name" value="SLR1201 PROTEIN"/>
    <property type="match status" value="1"/>
</dbReference>
<feature type="transmembrane region" description="Helical" evidence="6">
    <location>
        <begin position="113"/>
        <end position="136"/>
    </location>
</feature>